<reference evidence="2 3" key="1">
    <citation type="submission" date="2024-06" db="EMBL/GenBank/DDBJ databases">
        <title>A chromosome-level genome assembly of beet webworm, Loxostege sticticalis.</title>
        <authorList>
            <person name="Zhang Y."/>
        </authorList>
    </citation>
    <scope>NUCLEOTIDE SEQUENCE [LARGE SCALE GENOMIC DNA]</scope>
    <source>
        <strain evidence="2">AQ026</strain>
        <tissue evidence="2">Whole body</tissue>
    </source>
</reference>
<name>A0ABR3H8Z0_LOXSC</name>
<comment type="caution">
    <text evidence="2">The sequence shown here is derived from an EMBL/GenBank/DDBJ whole genome shotgun (WGS) entry which is preliminary data.</text>
</comment>
<dbReference type="PANTHER" id="PTHR10773">
    <property type="entry name" value="DNA-DIRECTED RNA POLYMERASES I, II, AND III SUBUNIT RPABC2"/>
    <property type="match status" value="1"/>
</dbReference>
<accession>A0ABR3H8Z0</accession>
<evidence type="ECO:0000256" key="1">
    <source>
        <dbReference type="SAM" id="MobiDB-lite"/>
    </source>
</evidence>
<evidence type="ECO:0000313" key="3">
    <source>
        <dbReference type="Proteomes" id="UP001549920"/>
    </source>
</evidence>
<dbReference type="Proteomes" id="UP001549920">
    <property type="component" value="Unassembled WGS sequence"/>
</dbReference>
<dbReference type="PANTHER" id="PTHR10773:SF19">
    <property type="match status" value="1"/>
</dbReference>
<protein>
    <submittedName>
        <fullName evidence="2">Uncharacterized protein</fullName>
    </submittedName>
</protein>
<gene>
    <name evidence="2" type="ORF">ABMA27_008828</name>
</gene>
<feature type="compositionally biased region" description="Basic residues" evidence="1">
    <location>
        <begin position="12"/>
        <end position="22"/>
    </location>
</feature>
<feature type="region of interest" description="Disordered" evidence="1">
    <location>
        <begin position="1"/>
        <end position="22"/>
    </location>
</feature>
<keyword evidence="3" id="KW-1185">Reference proteome</keyword>
<sequence length="524" mass="61664">MEEQVVESLPNKARKRRRAPNTWKRAKAKIESHLLVGTPNCNHNVNDKHLHCKRLSLLDIAYFHEVFYKTKNKKDQDAFILRHCKVTKCKRRRPRRTGLGLRKPTQHVTKLFVHKRNSVKLLRVYQKTIVCILNITVQRVRTVSRTLAATGSVVTEKRGGDHTSAKNVHKLRAVKRFIESFQCLESHYCRSSVIRKYLPSTLNIRKMWKIYIEQCSQNTKVKESYFRSVFNRCYNLGFGSPQYRHLLKMHPIATLMAEKRVHNLKAEAFYRLLKERKEDMVVFSFDCQKNQVLPKIPDQAAYYSRQLYIYNFAIVKSVPGNILGKDNVTLYTWTEDEHRKGANEIASAVYDRLQTTIFSQNINTIRFIEFVFPIPGHSFIPRVRVFGLIEKEIKCMENIISPQEYMDIYKNHGTVIHFDNVLDWKSALTNVMRSPGNWHFAFSQMKRFYLRRNKSNGHLGQLPYKGWQCPLGTYRSVLKRRMTFLDVRPDRINKLNVLIKKEKLRDVDNLLTKHYARNGGTELT</sequence>
<organism evidence="2 3">
    <name type="scientific">Loxostege sticticalis</name>
    <name type="common">Beet webworm moth</name>
    <dbReference type="NCBI Taxonomy" id="481309"/>
    <lineage>
        <taxon>Eukaryota</taxon>
        <taxon>Metazoa</taxon>
        <taxon>Ecdysozoa</taxon>
        <taxon>Arthropoda</taxon>
        <taxon>Hexapoda</taxon>
        <taxon>Insecta</taxon>
        <taxon>Pterygota</taxon>
        <taxon>Neoptera</taxon>
        <taxon>Endopterygota</taxon>
        <taxon>Lepidoptera</taxon>
        <taxon>Glossata</taxon>
        <taxon>Ditrysia</taxon>
        <taxon>Pyraloidea</taxon>
        <taxon>Crambidae</taxon>
        <taxon>Pyraustinae</taxon>
        <taxon>Loxostege</taxon>
    </lineage>
</organism>
<proteinExistence type="predicted"/>
<evidence type="ECO:0000313" key="2">
    <source>
        <dbReference type="EMBL" id="KAL0861267.1"/>
    </source>
</evidence>
<dbReference type="EMBL" id="JBEUOH010000023">
    <property type="protein sequence ID" value="KAL0861267.1"/>
    <property type="molecule type" value="Genomic_DNA"/>
</dbReference>